<name>A0A1I4CVZ1_9ACTN</name>
<proteinExistence type="predicted"/>
<reference evidence="3" key="1">
    <citation type="submission" date="2016-10" db="EMBL/GenBank/DDBJ databases">
        <authorList>
            <person name="Varghese N."/>
            <person name="Submissions S."/>
        </authorList>
    </citation>
    <scope>NUCLEOTIDE SEQUENCE [LARGE SCALE GENOMIC DNA]</scope>
    <source>
        <strain evidence="3">CGMCC 4.2126</strain>
    </source>
</reference>
<protein>
    <submittedName>
        <fullName evidence="2">Ketosteroid isomerase-related protein</fullName>
    </submittedName>
</protein>
<dbReference type="GO" id="GO:0016853">
    <property type="term" value="F:isomerase activity"/>
    <property type="evidence" value="ECO:0007669"/>
    <property type="project" value="UniProtKB-KW"/>
</dbReference>
<dbReference type="EMBL" id="FOQY01000037">
    <property type="protein sequence ID" value="SFK84377.1"/>
    <property type="molecule type" value="Genomic_DNA"/>
</dbReference>
<dbReference type="InterPro" id="IPR037401">
    <property type="entry name" value="SnoaL-like"/>
</dbReference>
<gene>
    <name evidence="2" type="ORF">SAMN05216275_13775</name>
</gene>
<keyword evidence="3" id="KW-1185">Reference proteome</keyword>
<dbReference type="InterPro" id="IPR032710">
    <property type="entry name" value="NTF2-like_dom_sf"/>
</dbReference>
<organism evidence="2 3">
    <name type="scientific">Streptosporangium canum</name>
    <dbReference type="NCBI Taxonomy" id="324952"/>
    <lineage>
        <taxon>Bacteria</taxon>
        <taxon>Bacillati</taxon>
        <taxon>Actinomycetota</taxon>
        <taxon>Actinomycetes</taxon>
        <taxon>Streptosporangiales</taxon>
        <taxon>Streptosporangiaceae</taxon>
        <taxon>Streptosporangium</taxon>
    </lineage>
</organism>
<dbReference type="GeneID" id="96302684"/>
<accession>A0A1I4CVZ1</accession>
<dbReference type="Gene3D" id="3.10.450.50">
    <property type="match status" value="1"/>
</dbReference>
<evidence type="ECO:0000313" key="3">
    <source>
        <dbReference type="Proteomes" id="UP000199111"/>
    </source>
</evidence>
<keyword evidence="2" id="KW-0413">Isomerase</keyword>
<dbReference type="RefSeq" id="WP_177245441.1">
    <property type="nucleotide sequence ID" value="NZ_FOQY01000037.1"/>
</dbReference>
<sequence length="137" mass="15027">MTDDAVRRVFQSVDSFDPGEFVRLLAEDATLAFGNAEPMAGREAIAAGLRAFFSTIGGLRHRIVRNWQVDADIIAETEVTYRRLDGRDASVVAVSIWRTRDDGLITDYRIFVDLAPVYLAQGSGETASTGAAQNIEM</sequence>
<dbReference type="AlphaFoldDB" id="A0A1I4CVZ1"/>
<evidence type="ECO:0000313" key="2">
    <source>
        <dbReference type="EMBL" id="SFK84377.1"/>
    </source>
</evidence>
<dbReference type="SUPFAM" id="SSF54427">
    <property type="entry name" value="NTF2-like"/>
    <property type="match status" value="1"/>
</dbReference>
<evidence type="ECO:0000259" key="1">
    <source>
        <dbReference type="Pfam" id="PF12680"/>
    </source>
</evidence>
<feature type="domain" description="SnoaL-like" evidence="1">
    <location>
        <begin position="6"/>
        <end position="107"/>
    </location>
</feature>
<dbReference type="Proteomes" id="UP000199111">
    <property type="component" value="Unassembled WGS sequence"/>
</dbReference>
<dbReference type="Pfam" id="PF12680">
    <property type="entry name" value="SnoaL_2"/>
    <property type="match status" value="1"/>
</dbReference>